<keyword evidence="1" id="KW-0812">Transmembrane</keyword>
<sequence length="58" mass="6396">MKSVLASLGYFLMVLWFCIGLVNMASDKPLWLVAINFGTACIWGVTATLWMVAAANER</sequence>
<proteinExistence type="predicted"/>
<keyword evidence="1" id="KW-1133">Transmembrane helix</keyword>
<evidence type="ECO:0000313" key="2">
    <source>
        <dbReference type="EMBL" id="AVD99378.1"/>
    </source>
</evidence>
<keyword evidence="3" id="KW-1185">Reference proteome</keyword>
<keyword evidence="1" id="KW-0472">Membrane</keyword>
<evidence type="ECO:0000313" key="3">
    <source>
        <dbReference type="Proteomes" id="UP000241925"/>
    </source>
</evidence>
<name>A0A2L1IW31_9CAUD</name>
<dbReference type="EMBL" id="MG757153">
    <property type="protein sequence ID" value="AVD99378.1"/>
    <property type="molecule type" value="Genomic_DNA"/>
</dbReference>
<dbReference type="Proteomes" id="UP000241925">
    <property type="component" value="Segment"/>
</dbReference>
<protein>
    <submittedName>
        <fullName evidence="2">Uncharacterized protein</fullName>
    </submittedName>
</protein>
<evidence type="ECO:0000256" key="1">
    <source>
        <dbReference type="SAM" id="Phobius"/>
    </source>
</evidence>
<feature type="transmembrane region" description="Helical" evidence="1">
    <location>
        <begin position="30"/>
        <end position="53"/>
    </location>
</feature>
<organism evidence="2 3">
    <name type="scientific">Streptomyces phage BillNye</name>
    <dbReference type="NCBI Taxonomy" id="2079426"/>
    <lineage>
        <taxon>Viruses</taxon>
        <taxon>Duplodnaviria</taxon>
        <taxon>Heunggongvirae</taxon>
        <taxon>Uroviricota</taxon>
        <taxon>Caudoviricetes</taxon>
        <taxon>Stanwilliamsviridae</taxon>
        <taxon>Loccivirinae</taxon>
        <taxon>Wilnyevirus</taxon>
        <taxon>Wilnyevirus billnye</taxon>
    </lineage>
</organism>
<accession>A0A2L1IW31</accession>
<gene>
    <name evidence="2" type="ORF">SEA_BILLNYE_206</name>
</gene>
<reference evidence="2 3" key="1">
    <citation type="submission" date="2018-01" db="EMBL/GenBank/DDBJ databases">
        <authorList>
            <person name="Grinwald M.F."/>
            <person name="Tasoff P."/>
            <person name="Simpson K.F."/>
            <person name="Vasser A."/>
            <person name="Shaffer C.D."/>
            <person name="Weston-Hafer K.A."/>
            <person name="Russell D.A."/>
            <person name="Pope W.H."/>
            <person name="Jacobs-Sera D."/>
            <person name="Hendrix R.W."/>
            <person name="Hatfull G.F."/>
        </authorList>
    </citation>
    <scope>NUCLEOTIDE SEQUENCE [LARGE SCALE GENOMIC DNA]</scope>
</reference>